<evidence type="ECO:0000256" key="3">
    <source>
        <dbReference type="ARBA" id="ARBA00012151"/>
    </source>
</evidence>
<evidence type="ECO:0000256" key="11">
    <source>
        <dbReference type="ARBA" id="ARBA00023656"/>
    </source>
</evidence>
<dbReference type="PANTHER" id="PTHR12714:SF9">
    <property type="entry name" value="PROTEIN-S-ISOPRENYLCYSTEINE O-METHYLTRANSFERASE"/>
    <property type="match status" value="1"/>
</dbReference>
<comment type="similarity">
    <text evidence="2 12">Belongs to the class VI-like SAM-binding methyltransferase superfamily. Isoprenylcysteine carboxyl methyltransferase family.</text>
</comment>
<gene>
    <name evidence="13" type="ORF">AO440_001217</name>
</gene>
<feature type="transmembrane region" description="Helical" evidence="12">
    <location>
        <begin position="63"/>
        <end position="80"/>
    </location>
</feature>
<keyword evidence="10 12" id="KW-0472">Membrane</keyword>
<dbReference type="GO" id="GO:0004671">
    <property type="term" value="F:protein C-terminal S-isoprenylcysteine carboxyl O-methyltransferase activity"/>
    <property type="evidence" value="ECO:0007669"/>
    <property type="project" value="UniProtKB-EC"/>
</dbReference>
<evidence type="ECO:0000256" key="5">
    <source>
        <dbReference type="ARBA" id="ARBA00022603"/>
    </source>
</evidence>
<evidence type="ECO:0000256" key="4">
    <source>
        <dbReference type="ARBA" id="ARBA00022507"/>
    </source>
</evidence>
<comment type="caution">
    <text evidence="13">The sequence shown here is derived from an EMBL/GenBank/DDBJ whole genome shotgun (WGS) entry which is preliminary data.</text>
</comment>
<sequence>MTGSNKSEKFVPDAEGLPVIINGKAYPDIRRNPLDDIAVTSFALGILLGIFVGLLTFTQFRNFNVYIIALSLFHFLEFYVTAKVNPGKVNSDSFLLNNGIGYLGAHMFGVLECLVESIFFPNMKKISNSWVAIFLTIIGVILILLGQVSRSMAMYQAGKSFSHILKTEKLDDHTLVTTGIYGYLRHPSYFGFFWWAIGTQLLLLNPIALAVFVGVLWSFFNKRILIEEKYLIQFFGEQYINYKKRVKVWIPLID</sequence>
<feature type="transmembrane region" description="Helical" evidence="12">
    <location>
        <begin position="100"/>
        <end position="119"/>
    </location>
</feature>
<dbReference type="PROSITE" id="PS51564">
    <property type="entry name" value="SAM_ICMT"/>
    <property type="match status" value="1"/>
</dbReference>
<dbReference type="Gene3D" id="1.20.120.1630">
    <property type="match status" value="1"/>
</dbReference>
<accession>A0A0W0EDV8</accession>
<keyword evidence="12" id="KW-0256">Endoplasmic reticulum</keyword>
<evidence type="ECO:0000256" key="12">
    <source>
        <dbReference type="RuleBase" id="RU362022"/>
    </source>
</evidence>
<keyword evidence="4" id="KW-0589">Pheromone response</keyword>
<evidence type="ECO:0000256" key="10">
    <source>
        <dbReference type="ARBA" id="ARBA00023136"/>
    </source>
</evidence>
<name>A0A0W0EDV8_CANGB</name>
<dbReference type="PANTHER" id="PTHR12714">
    <property type="entry name" value="PROTEIN-S ISOPRENYLCYSTEINE O-METHYLTRANSFERASE"/>
    <property type="match status" value="1"/>
</dbReference>
<dbReference type="EC" id="2.1.1.100" evidence="3 12"/>
<dbReference type="InterPro" id="IPR025770">
    <property type="entry name" value="PPMT_MeTrfase"/>
</dbReference>
<evidence type="ECO:0000256" key="1">
    <source>
        <dbReference type="ARBA" id="ARBA00004141"/>
    </source>
</evidence>
<evidence type="ECO:0000313" key="14">
    <source>
        <dbReference type="Proteomes" id="UP000054886"/>
    </source>
</evidence>
<dbReference type="Pfam" id="PF04140">
    <property type="entry name" value="ICMT"/>
    <property type="match status" value="1"/>
</dbReference>
<feature type="transmembrane region" description="Helical" evidence="12">
    <location>
        <begin position="131"/>
        <end position="149"/>
    </location>
</feature>
<dbReference type="VEuPathDB" id="FungiDB:GVI51_F02519"/>
<evidence type="ECO:0000256" key="2">
    <source>
        <dbReference type="ARBA" id="ARBA00009140"/>
    </source>
</evidence>
<keyword evidence="7 12" id="KW-0949">S-adenosyl-L-methionine</keyword>
<dbReference type="GO" id="GO:0032259">
    <property type="term" value="P:methylation"/>
    <property type="evidence" value="ECO:0007669"/>
    <property type="project" value="UniProtKB-KW"/>
</dbReference>
<keyword evidence="8 12" id="KW-0812">Transmembrane</keyword>
<evidence type="ECO:0000313" key="13">
    <source>
        <dbReference type="EMBL" id="KTB12257.1"/>
    </source>
</evidence>
<keyword evidence="6 13" id="KW-0808">Transferase</keyword>
<evidence type="ECO:0000256" key="7">
    <source>
        <dbReference type="ARBA" id="ARBA00022691"/>
    </source>
</evidence>
<dbReference type="VEuPathDB" id="FungiDB:B1J91_F02805g"/>
<comment type="subcellular location">
    <subcellularLocation>
        <location evidence="12">Endoplasmic reticulum membrane</location>
        <topology evidence="12">Multi-pass membrane protein</topology>
    </subcellularLocation>
    <subcellularLocation>
        <location evidence="1">Membrane</location>
        <topology evidence="1">Multi-pass membrane protein</topology>
    </subcellularLocation>
</comment>
<evidence type="ECO:0000256" key="6">
    <source>
        <dbReference type="ARBA" id="ARBA00022679"/>
    </source>
</evidence>
<organism evidence="13 14">
    <name type="scientific">Candida glabrata</name>
    <name type="common">Yeast</name>
    <name type="synonym">Torulopsis glabrata</name>
    <dbReference type="NCBI Taxonomy" id="5478"/>
    <lineage>
        <taxon>Eukaryota</taxon>
        <taxon>Fungi</taxon>
        <taxon>Dikarya</taxon>
        <taxon>Ascomycota</taxon>
        <taxon>Saccharomycotina</taxon>
        <taxon>Saccharomycetes</taxon>
        <taxon>Saccharomycetales</taxon>
        <taxon>Saccharomycetaceae</taxon>
        <taxon>Nakaseomyces</taxon>
    </lineage>
</organism>
<dbReference type="GO" id="GO:0005789">
    <property type="term" value="C:endoplasmic reticulum membrane"/>
    <property type="evidence" value="ECO:0007669"/>
    <property type="project" value="UniProtKB-SubCell"/>
</dbReference>
<dbReference type="InterPro" id="IPR007269">
    <property type="entry name" value="ICMT_MeTrfase"/>
</dbReference>
<evidence type="ECO:0000256" key="9">
    <source>
        <dbReference type="ARBA" id="ARBA00022989"/>
    </source>
</evidence>
<protein>
    <recommendedName>
        <fullName evidence="11 12">Protein-S-isoprenylcysteine O-methyltransferase</fullName>
        <ecNumber evidence="3 12">2.1.1.100</ecNumber>
    </recommendedName>
</protein>
<keyword evidence="5 12" id="KW-0489">Methyltransferase</keyword>
<dbReference type="VEuPathDB" id="FungiDB:GWK60_F02519"/>
<dbReference type="VEuPathDB" id="FungiDB:CAGL0F02805g"/>
<dbReference type="Proteomes" id="UP000054886">
    <property type="component" value="Unassembled WGS sequence"/>
</dbReference>
<dbReference type="GO" id="GO:0019236">
    <property type="term" value="P:response to pheromone"/>
    <property type="evidence" value="ECO:0007669"/>
    <property type="project" value="UniProtKB-KW"/>
</dbReference>
<keyword evidence="9 12" id="KW-1133">Transmembrane helix</keyword>
<evidence type="ECO:0000256" key="8">
    <source>
        <dbReference type="ARBA" id="ARBA00022692"/>
    </source>
</evidence>
<dbReference type="GO" id="GO:0005637">
    <property type="term" value="C:nuclear inner membrane"/>
    <property type="evidence" value="ECO:0007669"/>
    <property type="project" value="EnsemblFungi"/>
</dbReference>
<comment type="catalytic activity">
    <reaction evidence="12">
        <text>[protein]-C-terminal S-[(2E,6E)-farnesyl]-L-cysteine + S-adenosyl-L-methionine = [protein]-C-terminal S-[(2E,6E)-farnesyl]-L-cysteine methyl ester + S-adenosyl-L-homocysteine</text>
        <dbReference type="Rhea" id="RHEA:21672"/>
        <dbReference type="Rhea" id="RHEA-COMP:12125"/>
        <dbReference type="Rhea" id="RHEA-COMP:12126"/>
        <dbReference type="ChEBI" id="CHEBI:57856"/>
        <dbReference type="ChEBI" id="CHEBI:59789"/>
        <dbReference type="ChEBI" id="CHEBI:90510"/>
        <dbReference type="ChEBI" id="CHEBI:90511"/>
        <dbReference type="EC" id="2.1.1.100"/>
    </reaction>
</comment>
<reference evidence="13 14" key="1">
    <citation type="submission" date="2015-10" db="EMBL/GenBank/DDBJ databases">
        <title>Draft genomes sequences of Candida glabrata isolates 1A, 1B, 2A, 2B, 3A and 3B.</title>
        <authorList>
            <person name="Haavelsrud O.E."/>
            <person name="Gaustad P."/>
        </authorList>
    </citation>
    <scope>NUCLEOTIDE SEQUENCE [LARGE SCALE GENOMIC DNA]</scope>
    <source>
        <strain evidence="13">910700640</strain>
    </source>
</reference>
<feature type="transmembrane region" description="Helical" evidence="12">
    <location>
        <begin position="192"/>
        <end position="220"/>
    </location>
</feature>
<dbReference type="GO" id="GO:0007323">
    <property type="term" value="P:peptide pheromone maturation"/>
    <property type="evidence" value="ECO:0007669"/>
    <property type="project" value="EnsemblFungi"/>
</dbReference>
<dbReference type="FunFam" id="1.20.120.1630:FF:000018">
    <property type="entry name" value="Protein-S-isoprenylcysteine O-methyltransferase"/>
    <property type="match status" value="1"/>
</dbReference>
<dbReference type="AlphaFoldDB" id="A0A0W0EDV8"/>
<feature type="transmembrane region" description="Helical" evidence="12">
    <location>
        <begin position="37"/>
        <end position="56"/>
    </location>
</feature>
<dbReference type="EMBL" id="LLZZ01000022">
    <property type="protein sequence ID" value="KTB12257.1"/>
    <property type="molecule type" value="Genomic_DNA"/>
</dbReference>
<proteinExistence type="inferred from homology"/>